<evidence type="ECO:0000259" key="10">
    <source>
        <dbReference type="Pfam" id="PF13841"/>
    </source>
</evidence>
<dbReference type="Ensembl" id="ENSECAT00000034499.2">
    <property type="protein sequence ID" value="ENSECAP00000031369.2"/>
    <property type="gene ID" value="ENSECAG00000029873.2"/>
</dbReference>
<sequence>PTSLFLTLLLLFQLVLFFTILFNFQIHEIFNSNFMASGWGGKRCWHKRGHCRKVCKADEVVKSTCKKHQACCVSVKKDNKQEAINKKIPITTPSNFIEYYVTVFPTTVKFDIDITNKEDENYATEVGTLTPNTEVHQSS</sequence>
<dbReference type="Pfam" id="PF13841">
    <property type="entry name" value="Defensin_beta_2"/>
    <property type="match status" value="1"/>
</dbReference>
<dbReference type="PaxDb" id="9796-ENSECAP00000031369"/>
<evidence type="ECO:0000256" key="7">
    <source>
        <dbReference type="ARBA" id="ARBA00023022"/>
    </source>
</evidence>
<evidence type="ECO:0000313" key="11">
    <source>
        <dbReference type="Ensembl" id="ENSECAP00000031369.2"/>
    </source>
</evidence>
<comment type="function">
    <text evidence="9">Has antibacterial activity.</text>
</comment>
<evidence type="ECO:0000256" key="6">
    <source>
        <dbReference type="ARBA" id="ARBA00022940"/>
    </source>
</evidence>
<feature type="domain" description="Beta-defensin" evidence="10">
    <location>
        <begin position="43"/>
        <end position="72"/>
    </location>
</feature>
<dbReference type="GO" id="GO:0045087">
    <property type="term" value="P:innate immune response"/>
    <property type="evidence" value="ECO:0007669"/>
    <property type="project" value="InterPro"/>
</dbReference>
<dbReference type="InParanoid" id="A0A3Q2HBB8"/>
<reference evidence="11" key="2">
    <citation type="submission" date="2025-08" db="UniProtKB">
        <authorList>
            <consortium name="Ensembl"/>
        </authorList>
    </citation>
    <scope>IDENTIFICATION</scope>
    <source>
        <strain evidence="11">Thoroughbred</strain>
    </source>
</reference>
<keyword evidence="12" id="KW-1185">Reference proteome</keyword>
<accession>A0A3Q2HBB8</accession>
<dbReference type="InterPro" id="IPR025933">
    <property type="entry name" value="Beta_defensin_dom"/>
</dbReference>
<reference evidence="11 12" key="1">
    <citation type="journal article" date="2009" name="Science">
        <title>Genome sequence, comparative analysis, and population genetics of the domestic horse.</title>
        <authorList>
            <consortium name="Broad Institute Genome Sequencing Platform"/>
            <consortium name="Broad Institute Whole Genome Assembly Team"/>
            <person name="Wade C.M."/>
            <person name="Giulotto E."/>
            <person name="Sigurdsson S."/>
            <person name="Zoli M."/>
            <person name="Gnerre S."/>
            <person name="Imsland F."/>
            <person name="Lear T.L."/>
            <person name="Adelson D.L."/>
            <person name="Bailey E."/>
            <person name="Bellone R.R."/>
            <person name="Bloecker H."/>
            <person name="Distl O."/>
            <person name="Edgar R.C."/>
            <person name="Garber M."/>
            <person name="Leeb T."/>
            <person name="Mauceli E."/>
            <person name="MacLeod J.N."/>
            <person name="Penedo M.C.T."/>
            <person name="Raison J.M."/>
            <person name="Sharpe T."/>
            <person name="Vogel J."/>
            <person name="Andersson L."/>
            <person name="Antczak D.F."/>
            <person name="Biagi T."/>
            <person name="Binns M.M."/>
            <person name="Chowdhary B.P."/>
            <person name="Coleman S.J."/>
            <person name="Della Valle G."/>
            <person name="Fryc S."/>
            <person name="Guerin G."/>
            <person name="Hasegawa T."/>
            <person name="Hill E.W."/>
            <person name="Jurka J."/>
            <person name="Kiialainen A."/>
            <person name="Lindgren G."/>
            <person name="Liu J."/>
            <person name="Magnani E."/>
            <person name="Mickelson J.R."/>
            <person name="Murray J."/>
            <person name="Nergadze S.G."/>
            <person name="Onofrio R."/>
            <person name="Pedroni S."/>
            <person name="Piras M.F."/>
            <person name="Raudsepp T."/>
            <person name="Rocchi M."/>
            <person name="Roeed K.H."/>
            <person name="Ryder O.A."/>
            <person name="Searle S."/>
            <person name="Skow L."/>
            <person name="Swinburne J.E."/>
            <person name="Syvaenen A.C."/>
            <person name="Tozaki T."/>
            <person name="Valberg S.J."/>
            <person name="Vaudin M."/>
            <person name="White J.R."/>
            <person name="Zody M.C."/>
            <person name="Lander E.S."/>
            <person name="Lindblad-Toh K."/>
        </authorList>
    </citation>
    <scope>NUCLEOTIDE SEQUENCE [LARGE SCALE GENOMIC DNA]</scope>
    <source>
        <strain evidence="11 12">Thoroughbred</strain>
    </source>
</reference>
<proteinExistence type="inferred from homology"/>
<dbReference type="PANTHER" id="PTHR15001">
    <property type="entry name" value="BETA-DEFENSIN 123-RELATED"/>
    <property type="match status" value="1"/>
</dbReference>
<dbReference type="PANTHER" id="PTHR15001:SF7">
    <property type="entry name" value="DEFENSIN BETA 118"/>
    <property type="match status" value="1"/>
</dbReference>
<comment type="subcellular location">
    <subcellularLocation>
        <location evidence="1 9">Secreted</location>
    </subcellularLocation>
</comment>
<dbReference type="GO" id="GO:0005576">
    <property type="term" value="C:extracellular region"/>
    <property type="evidence" value="ECO:0007669"/>
    <property type="project" value="UniProtKB-SubCell"/>
</dbReference>
<evidence type="ECO:0000256" key="4">
    <source>
        <dbReference type="ARBA" id="ARBA00022529"/>
    </source>
</evidence>
<keyword evidence="7 9" id="KW-0044">Antibiotic</keyword>
<reference evidence="11" key="3">
    <citation type="submission" date="2025-09" db="UniProtKB">
        <authorList>
            <consortium name="Ensembl"/>
        </authorList>
    </citation>
    <scope>IDENTIFICATION</scope>
    <source>
        <strain evidence="11">Thoroughbred</strain>
    </source>
</reference>
<keyword evidence="8" id="KW-1015">Disulfide bond</keyword>
<dbReference type="Bgee" id="ENSECAG00000029873">
    <property type="expression patterns" value="Expressed in endometrium"/>
</dbReference>
<dbReference type="GeneTree" id="ENSGT00980000201228"/>
<keyword evidence="4 9" id="KW-0929">Antimicrobial</keyword>
<dbReference type="STRING" id="9796.ENSECAP00000031369"/>
<organism evidence="11 12">
    <name type="scientific">Equus caballus</name>
    <name type="common">Horse</name>
    <dbReference type="NCBI Taxonomy" id="9796"/>
    <lineage>
        <taxon>Eukaryota</taxon>
        <taxon>Metazoa</taxon>
        <taxon>Chordata</taxon>
        <taxon>Craniata</taxon>
        <taxon>Vertebrata</taxon>
        <taxon>Euteleostomi</taxon>
        <taxon>Mammalia</taxon>
        <taxon>Eutheria</taxon>
        <taxon>Laurasiatheria</taxon>
        <taxon>Perissodactyla</taxon>
        <taxon>Equidae</taxon>
        <taxon>Equus</taxon>
    </lineage>
</organism>
<comment type="similarity">
    <text evidence="2 9">Belongs to the beta-defensin family.</text>
</comment>
<dbReference type="Proteomes" id="UP000002281">
    <property type="component" value="Chromosome 22"/>
</dbReference>
<keyword evidence="5" id="KW-0732">Signal</keyword>
<evidence type="ECO:0000256" key="9">
    <source>
        <dbReference type="RuleBase" id="RU231113"/>
    </source>
</evidence>
<evidence type="ECO:0000256" key="8">
    <source>
        <dbReference type="ARBA" id="ARBA00023157"/>
    </source>
</evidence>
<evidence type="ECO:0000313" key="12">
    <source>
        <dbReference type="Proteomes" id="UP000002281"/>
    </source>
</evidence>
<keyword evidence="3 9" id="KW-0964">Secreted</keyword>
<evidence type="ECO:0000256" key="1">
    <source>
        <dbReference type="ARBA" id="ARBA00004613"/>
    </source>
</evidence>
<dbReference type="InterPro" id="IPR050544">
    <property type="entry name" value="Beta-defensin"/>
</dbReference>
<protein>
    <recommendedName>
        <fullName evidence="9">Beta-defensin</fullName>
    </recommendedName>
</protein>
<dbReference type="AlphaFoldDB" id="A0A3Q2HBB8"/>
<evidence type="ECO:0000256" key="3">
    <source>
        <dbReference type="ARBA" id="ARBA00022525"/>
    </source>
</evidence>
<keyword evidence="6 9" id="KW-0211">Defensin</keyword>
<name>A0A3Q2HBB8_HORSE</name>
<evidence type="ECO:0000256" key="5">
    <source>
        <dbReference type="ARBA" id="ARBA00022729"/>
    </source>
</evidence>
<dbReference type="GO" id="GO:0042742">
    <property type="term" value="P:defense response to bacterium"/>
    <property type="evidence" value="ECO:0007669"/>
    <property type="project" value="UniProtKB-UniRule"/>
</dbReference>
<evidence type="ECO:0000256" key="2">
    <source>
        <dbReference type="ARBA" id="ARBA00007371"/>
    </source>
</evidence>